<evidence type="ECO:0000259" key="12">
    <source>
        <dbReference type="Pfam" id="PF06280"/>
    </source>
</evidence>
<evidence type="ECO:0000256" key="8">
    <source>
        <dbReference type="RuleBase" id="RU003355"/>
    </source>
</evidence>
<keyword evidence="2" id="KW-0964">Secreted</keyword>
<dbReference type="Pfam" id="PF02225">
    <property type="entry name" value="PA"/>
    <property type="match status" value="1"/>
</dbReference>
<evidence type="ECO:0000313" key="14">
    <source>
        <dbReference type="Proteomes" id="UP001589710"/>
    </source>
</evidence>
<keyword evidence="4 9" id="KW-0732">Signal</keyword>
<evidence type="ECO:0000256" key="3">
    <source>
        <dbReference type="ARBA" id="ARBA00022670"/>
    </source>
</evidence>
<dbReference type="InterPro" id="IPR000209">
    <property type="entry name" value="Peptidase_S8/S53_dom"/>
</dbReference>
<dbReference type="Pfam" id="PF06280">
    <property type="entry name" value="fn3_5"/>
    <property type="match status" value="1"/>
</dbReference>
<dbReference type="Gene3D" id="2.60.40.1710">
    <property type="entry name" value="Subtilisin-like superfamily"/>
    <property type="match status" value="1"/>
</dbReference>
<evidence type="ECO:0000256" key="9">
    <source>
        <dbReference type="SAM" id="SignalP"/>
    </source>
</evidence>
<dbReference type="Gene3D" id="3.50.30.30">
    <property type="match status" value="1"/>
</dbReference>
<evidence type="ECO:0000259" key="10">
    <source>
        <dbReference type="Pfam" id="PF00082"/>
    </source>
</evidence>
<dbReference type="Proteomes" id="UP001589710">
    <property type="component" value="Unassembled WGS sequence"/>
</dbReference>
<accession>A0ABV5R566</accession>
<evidence type="ECO:0000256" key="5">
    <source>
        <dbReference type="ARBA" id="ARBA00022801"/>
    </source>
</evidence>
<gene>
    <name evidence="13" type="ORF">ACFFTL_11795</name>
</gene>
<name>A0ABV5R566_9ACTN</name>
<evidence type="ECO:0000313" key="13">
    <source>
        <dbReference type="EMBL" id="MFB9572989.1"/>
    </source>
</evidence>
<feature type="domain" description="Peptidase S8/S53" evidence="10">
    <location>
        <begin position="177"/>
        <end position="579"/>
    </location>
</feature>
<dbReference type="PANTHER" id="PTHR43806:SF11">
    <property type="entry name" value="CEREVISIN-RELATED"/>
    <property type="match status" value="1"/>
</dbReference>
<protein>
    <submittedName>
        <fullName evidence="13">S8 family serine peptidase</fullName>
    </submittedName>
</protein>
<keyword evidence="6 7" id="KW-0720">Serine protease</keyword>
<proteinExistence type="inferred from homology"/>
<evidence type="ECO:0000256" key="4">
    <source>
        <dbReference type="ARBA" id="ARBA00022729"/>
    </source>
</evidence>
<dbReference type="InterPro" id="IPR050131">
    <property type="entry name" value="Peptidase_S8_subtilisin-like"/>
</dbReference>
<keyword evidence="14" id="KW-1185">Reference proteome</keyword>
<comment type="similarity">
    <text evidence="1 7 8">Belongs to the peptidase S8 family.</text>
</comment>
<dbReference type="InterPro" id="IPR022398">
    <property type="entry name" value="Peptidase_S8_His-AS"/>
</dbReference>
<feature type="domain" description="PA" evidence="11">
    <location>
        <begin position="394"/>
        <end position="469"/>
    </location>
</feature>
<dbReference type="PROSITE" id="PS00138">
    <property type="entry name" value="SUBTILASE_SER"/>
    <property type="match status" value="1"/>
</dbReference>
<evidence type="ECO:0000259" key="11">
    <source>
        <dbReference type="Pfam" id="PF02225"/>
    </source>
</evidence>
<evidence type="ECO:0000256" key="6">
    <source>
        <dbReference type="ARBA" id="ARBA00022825"/>
    </source>
</evidence>
<feature type="signal peptide" evidence="9">
    <location>
        <begin position="1"/>
        <end position="26"/>
    </location>
</feature>
<dbReference type="InterPro" id="IPR036852">
    <property type="entry name" value="Peptidase_S8/S53_dom_sf"/>
</dbReference>
<dbReference type="SUPFAM" id="SSF52743">
    <property type="entry name" value="Subtilisin-like"/>
    <property type="match status" value="1"/>
</dbReference>
<organism evidence="13 14">
    <name type="scientific">Streptomyces yanii</name>
    <dbReference type="NCBI Taxonomy" id="78510"/>
    <lineage>
        <taxon>Bacteria</taxon>
        <taxon>Bacillati</taxon>
        <taxon>Actinomycetota</taxon>
        <taxon>Actinomycetes</taxon>
        <taxon>Kitasatosporales</taxon>
        <taxon>Streptomycetaceae</taxon>
        <taxon>Streptomyces</taxon>
    </lineage>
</organism>
<comment type="caution">
    <text evidence="13">The sequence shown here is derived from an EMBL/GenBank/DDBJ whole genome shotgun (WGS) entry which is preliminary data.</text>
</comment>
<dbReference type="PANTHER" id="PTHR43806">
    <property type="entry name" value="PEPTIDASE S8"/>
    <property type="match status" value="1"/>
</dbReference>
<feature type="active site" description="Charge relay system" evidence="7">
    <location>
        <position position="230"/>
    </location>
</feature>
<dbReference type="PROSITE" id="PS00136">
    <property type="entry name" value="SUBTILASE_ASP"/>
    <property type="match status" value="1"/>
</dbReference>
<feature type="active site" description="Charge relay system" evidence="7">
    <location>
        <position position="539"/>
    </location>
</feature>
<keyword evidence="3 7" id="KW-0645">Protease</keyword>
<dbReference type="InterPro" id="IPR023828">
    <property type="entry name" value="Peptidase_S8_Ser-AS"/>
</dbReference>
<keyword evidence="5 7" id="KW-0378">Hydrolase</keyword>
<dbReference type="InterPro" id="IPR003137">
    <property type="entry name" value="PA_domain"/>
</dbReference>
<dbReference type="Gene3D" id="3.40.50.200">
    <property type="entry name" value="Peptidase S8/S53 domain"/>
    <property type="match status" value="1"/>
</dbReference>
<dbReference type="RefSeq" id="WP_345509771.1">
    <property type="nucleotide sequence ID" value="NZ_BAAAXD010000004.1"/>
</dbReference>
<dbReference type="InterPro" id="IPR023827">
    <property type="entry name" value="Peptidase_S8_Asp-AS"/>
</dbReference>
<dbReference type="PROSITE" id="PS00137">
    <property type="entry name" value="SUBTILASE_HIS"/>
    <property type="match status" value="1"/>
</dbReference>
<evidence type="ECO:0000256" key="7">
    <source>
        <dbReference type="PROSITE-ProRule" id="PRU01240"/>
    </source>
</evidence>
<evidence type="ECO:0000256" key="2">
    <source>
        <dbReference type="ARBA" id="ARBA00022512"/>
    </source>
</evidence>
<dbReference type="EMBL" id="JBHMCG010000052">
    <property type="protein sequence ID" value="MFB9572989.1"/>
    <property type="molecule type" value="Genomic_DNA"/>
</dbReference>
<dbReference type="PROSITE" id="PS51892">
    <property type="entry name" value="SUBTILASE"/>
    <property type="match status" value="1"/>
</dbReference>
<dbReference type="PRINTS" id="PR00723">
    <property type="entry name" value="SUBTILISIN"/>
</dbReference>
<feature type="domain" description="C5a peptidase/Subtilisin-like protease SBT2-like Fn3-like" evidence="12">
    <location>
        <begin position="618"/>
        <end position="725"/>
    </location>
</feature>
<sequence>MYRHSISAASALLLISLILPGDLAHADSDDLSGPSVTRIVTLDSAPAAQQAAPKDRAAARRTVSDAQRTVVDAAHDAGIALSVQRRYRNVVNGLLVQVPVGQTGRLAELPGVAEVAEPVTYEMPERPTPVPKDVLAKAVAQAGHDARSGDAAPSGREIVTATDLTGVPQAHRLGYTGKGVTVGIIDSGIAYDHPALGGEGFPNAKVVGGYDFADEDADPYDDRFGPAAGHGTHVAGIVAGDDAHIEGVAPDATLRSYRVFGTRNTPTDAIILAALDRAAADGVDVVNMSLGSTGNRSSSVLSLAVNHLVDSGVPTVVANGNGYAGPFNAAAPAVADRAIAVGSTYSSRYPFLAFTLDDGSTAPVPYLDSGRAPAAPVTGAHPVAVMASSCTPLPAGSLDGKIALFAPYTGTDVFNCRVMDLARTAEAAGAVAAVHYDPSGTPDALPFSPCCGTIGIPVVGIRARDAERIKAAPAGTELTWGAYAGAPMTADAAGLMDAGSSWGPGNELEFKPDVAAPGGYILSALPPAQDWYGVMSGTSMASPHVAGVAALLLQARPDLTPAQVQTALQNTATPLAMTGDHERGRQPVAQQGAGRVDAVAALASVSGDTVTATPSELALGDLEGRERTRRITVHNPTARPVTYRIGQSAAVSAAPPYTSEWQPTDATGDARVDGQDSITVAAHGSRTVTVHIRQPHGVTEGTLFGGWVEFTRTGSAAPEIRVPYLGMAGDFDAVSAINPTFTSVNKTLDNPALRPGYFTFGKNVPTTVDLTDASTSNDKAWVMLSHGFPLLERMRLQVLDARDEVIDTPYDASWVTRNSGAGTGMAFYSWDATRTDGTPAPAGTYRLRLVFDKALGDPQKSPGTQIWTSPEVTLVR</sequence>
<dbReference type="InterPro" id="IPR015500">
    <property type="entry name" value="Peptidase_S8_subtilisin-rel"/>
</dbReference>
<dbReference type="Pfam" id="PF00082">
    <property type="entry name" value="Peptidase_S8"/>
    <property type="match status" value="1"/>
</dbReference>
<dbReference type="InterPro" id="IPR010435">
    <property type="entry name" value="C5a/SBT2-like_Fn3"/>
</dbReference>
<feature type="active site" description="Charge relay system" evidence="7">
    <location>
        <position position="186"/>
    </location>
</feature>
<evidence type="ECO:0000256" key="1">
    <source>
        <dbReference type="ARBA" id="ARBA00011073"/>
    </source>
</evidence>
<reference evidence="13 14" key="1">
    <citation type="submission" date="2024-09" db="EMBL/GenBank/DDBJ databases">
        <authorList>
            <person name="Sun Q."/>
            <person name="Mori K."/>
        </authorList>
    </citation>
    <scope>NUCLEOTIDE SEQUENCE [LARGE SCALE GENOMIC DNA]</scope>
    <source>
        <strain evidence="13 14">JCM 3331</strain>
    </source>
</reference>
<feature type="chain" id="PRO_5046751332" evidence="9">
    <location>
        <begin position="27"/>
        <end position="876"/>
    </location>
</feature>
<keyword evidence="2" id="KW-0134">Cell wall</keyword>